<organism evidence="1 2">
    <name type="scientific">Caenorhabditis remanei</name>
    <name type="common">Caenorhabditis vulgaris</name>
    <dbReference type="NCBI Taxonomy" id="31234"/>
    <lineage>
        <taxon>Eukaryota</taxon>
        <taxon>Metazoa</taxon>
        <taxon>Ecdysozoa</taxon>
        <taxon>Nematoda</taxon>
        <taxon>Chromadorea</taxon>
        <taxon>Rhabditida</taxon>
        <taxon>Rhabditina</taxon>
        <taxon>Rhabditomorpha</taxon>
        <taxon>Rhabditoidea</taxon>
        <taxon>Rhabditidae</taxon>
        <taxon>Peloderinae</taxon>
        <taxon>Caenorhabditis</taxon>
    </lineage>
</organism>
<dbReference type="GeneID" id="78776661"/>
<evidence type="ECO:0000313" key="1">
    <source>
        <dbReference type="EMBL" id="KAF1751780.1"/>
    </source>
</evidence>
<dbReference type="KEGG" id="crq:GCK72_018334"/>
<dbReference type="Proteomes" id="UP000483820">
    <property type="component" value="Chromosome V"/>
</dbReference>
<dbReference type="AlphaFoldDB" id="A0A6A5G9R4"/>
<dbReference type="EMBL" id="WUAV01000005">
    <property type="protein sequence ID" value="KAF1751780.1"/>
    <property type="molecule type" value="Genomic_DNA"/>
</dbReference>
<gene>
    <name evidence="1" type="ORF">GCK72_018334</name>
</gene>
<sequence length="120" mass="13101">MNLKSAVGKCSVESGGWNVLFVSECLLHFLNECIGTITADRAEHSHWISLIVSASIHWNKDLIACLVVQSGRQSRIGTVIWNWSSASEHLTGWLSNLLEISSLEIGGSWVGDWSSNCGSN</sequence>
<reference evidence="1 2" key="1">
    <citation type="submission" date="2019-12" db="EMBL/GenBank/DDBJ databases">
        <title>Chromosome-level assembly of the Caenorhabditis remanei genome.</title>
        <authorList>
            <person name="Teterina A.A."/>
            <person name="Willis J.H."/>
            <person name="Phillips P.C."/>
        </authorList>
    </citation>
    <scope>NUCLEOTIDE SEQUENCE [LARGE SCALE GENOMIC DNA]</scope>
    <source>
        <strain evidence="1 2">PX506</strain>
        <tissue evidence="1">Whole organism</tissue>
    </source>
</reference>
<evidence type="ECO:0000313" key="2">
    <source>
        <dbReference type="Proteomes" id="UP000483820"/>
    </source>
</evidence>
<accession>A0A6A5G9R4</accession>
<comment type="caution">
    <text evidence="1">The sequence shown here is derived from an EMBL/GenBank/DDBJ whole genome shotgun (WGS) entry which is preliminary data.</text>
</comment>
<name>A0A6A5G9R4_CAERE</name>
<dbReference type="RefSeq" id="XP_053581408.1">
    <property type="nucleotide sequence ID" value="XM_053732495.1"/>
</dbReference>
<proteinExistence type="predicted"/>
<protein>
    <submittedName>
        <fullName evidence="1">Uncharacterized protein</fullName>
    </submittedName>
</protein>
<dbReference type="CTD" id="78776661"/>